<protein>
    <submittedName>
        <fullName evidence="1">Uncharacterized protein</fullName>
    </submittedName>
</protein>
<comment type="caution">
    <text evidence="1">The sequence shown here is derived from an EMBL/GenBank/DDBJ whole genome shotgun (WGS) entry which is preliminary data.</text>
</comment>
<gene>
    <name evidence="1" type="ORF">AGLY_004049</name>
</gene>
<sequence length="237" mass="26957">MPFYEKFDEVYISISLFSLNFRVLTDYYELYKQTMEEYNQGRNYCHKKFITHIFTCNINYTKIYNDTSSINMQFLHQNICKLNIRHPRTASDSTEIGNIATVTLGPPIVSSRWLISTSGISLLAKLDVQEITNSSIAIPASIKANVCFDCCSHSLFEMQSELSRFVVSRSSFPFAPTERGHTILTVDHRTIIGRFRPIICTAVRLIENTHLATNPAQFAGPSTVRSQSLSAQKIHDN</sequence>
<reference evidence="1 2" key="1">
    <citation type="submission" date="2019-08" db="EMBL/GenBank/DDBJ databases">
        <title>The genome of the soybean aphid Biotype 1, its phylome, world population structure and adaptation to the North American continent.</title>
        <authorList>
            <person name="Giordano R."/>
            <person name="Donthu R.K."/>
            <person name="Hernandez A.G."/>
            <person name="Wright C.L."/>
            <person name="Zimin A.V."/>
        </authorList>
    </citation>
    <scope>NUCLEOTIDE SEQUENCE [LARGE SCALE GENOMIC DNA]</scope>
    <source>
        <tissue evidence="1">Whole aphids</tissue>
    </source>
</reference>
<name>A0A6G0TXG7_APHGL</name>
<evidence type="ECO:0000313" key="1">
    <source>
        <dbReference type="EMBL" id="KAE9540804.1"/>
    </source>
</evidence>
<dbReference type="EMBL" id="VYZN01000013">
    <property type="protein sequence ID" value="KAE9540804.1"/>
    <property type="molecule type" value="Genomic_DNA"/>
</dbReference>
<accession>A0A6G0TXG7</accession>
<dbReference type="AlphaFoldDB" id="A0A6G0TXG7"/>
<evidence type="ECO:0000313" key="2">
    <source>
        <dbReference type="Proteomes" id="UP000475862"/>
    </source>
</evidence>
<keyword evidence="2" id="KW-1185">Reference proteome</keyword>
<proteinExistence type="predicted"/>
<dbReference type="Proteomes" id="UP000475862">
    <property type="component" value="Unassembled WGS sequence"/>
</dbReference>
<organism evidence="1 2">
    <name type="scientific">Aphis glycines</name>
    <name type="common">Soybean aphid</name>
    <dbReference type="NCBI Taxonomy" id="307491"/>
    <lineage>
        <taxon>Eukaryota</taxon>
        <taxon>Metazoa</taxon>
        <taxon>Ecdysozoa</taxon>
        <taxon>Arthropoda</taxon>
        <taxon>Hexapoda</taxon>
        <taxon>Insecta</taxon>
        <taxon>Pterygota</taxon>
        <taxon>Neoptera</taxon>
        <taxon>Paraneoptera</taxon>
        <taxon>Hemiptera</taxon>
        <taxon>Sternorrhyncha</taxon>
        <taxon>Aphidomorpha</taxon>
        <taxon>Aphidoidea</taxon>
        <taxon>Aphididae</taxon>
        <taxon>Aphidini</taxon>
        <taxon>Aphis</taxon>
        <taxon>Aphis</taxon>
    </lineage>
</organism>